<gene>
    <name evidence="7" type="ORF">BDV95DRAFT_322196</name>
</gene>
<evidence type="ECO:0000256" key="3">
    <source>
        <dbReference type="ARBA" id="ARBA00022833"/>
    </source>
</evidence>
<feature type="region of interest" description="Disordered" evidence="5">
    <location>
        <begin position="331"/>
        <end position="397"/>
    </location>
</feature>
<reference evidence="7 8" key="1">
    <citation type="submission" date="2020-01" db="EMBL/GenBank/DDBJ databases">
        <authorList>
            <consortium name="DOE Joint Genome Institute"/>
            <person name="Haridas S."/>
            <person name="Albert R."/>
            <person name="Binder M."/>
            <person name="Bloem J."/>
            <person name="Labutti K."/>
            <person name="Salamov A."/>
            <person name="Andreopoulos B."/>
            <person name="Baker S.E."/>
            <person name="Barry K."/>
            <person name="Bills G."/>
            <person name="Bluhm B.H."/>
            <person name="Cannon C."/>
            <person name="Castanera R."/>
            <person name="Culley D.E."/>
            <person name="Daum C."/>
            <person name="Ezra D."/>
            <person name="Gonzalez J.B."/>
            <person name="Henrissat B."/>
            <person name="Kuo A."/>
            <person name="Liang C."/>
            <person name="Lipzen A."/>
            <person name="Lutzoni F."/>
            <person name="Magnuson J."/>
            <person name="Mondo S."/>
            <person name="Nolan M."/>
            <person name="Ohm R."/>
            <person name="Pangilinan J."/>
            <person name="Park H.-J.H."/>
            <person name="Ramirez L."/>
            <person name="Alfaro M."/>
            <person name="Sun H."/>
            <person name="Tritt A."/>
            <person name="Yoshinaga Y."/>
            <person name="Zwiers L.-H.L."/>
            <person name="Turgeon B.G."/>
            <person name="Goodwin S.B."/>
            <person name="Spatafora J.W."/>
            <person name="Crous P.W."/>
            <person name="Grigoriev I.V."/>
        </authorList>
    </citation>
    <scope>NUCLEOTIDE SEQUENCE [LARGE SCALE GENOMIC DNA]</scope>
    <source>
        <strain evidence="7 8">CBS 611.86</strain>
    </source>
</reference>
<dbReference type="OrthoDB" id="3743937at2759"/>
<dbReference type="EMBL" id="JAADJZ010000006">
    <property type="protein sequence ID" value="KAF2874120.1"/>
    <property type="molecule type" value="Genomic_DNA"/>
</dbReference>
<dbReference type="AlphaFoldDB" id="A0A7C8M907"/>
<evidence type="ECO:0000256" key="2">
    <source>
        <dbReference type="ARBA" id="ARBA00022771"/>
    </source>
</evidence>
<evidence type="ECO:0000256" key="5">
    <source>
        <dbReference type="SAM" id="MobiDB-lite"/>
    </source>
</evidence>
<dbReference type="GO" id="GO:0008270">
    <property type="term" value="F:zinc ion binding"/>
    <property type="evidence" value="ECO:0007669"/>
    <property type="project" value="UniProtKB-KW"/>
</dbReference>
<dbReference type="GO" id="GO:0061630">
    <property type="term" value="F:ubiquitin protein ligase activity"/>
    <property type="evidence" value="ECO:0007669"/>
    <property type="project" value="TreeGrafter"/>
</dbReference>
<dbReference type="PANTHER" id="PTHR45969">
    <property type="entry name" value="RING ZINC FINGER PROTEIN-RELATED"/>
    <property type="match status" value="1"/>
</dbReference>
<keyword evidence="8" id="KW-1185">Reference proteome</keyword>
<dbReference type="Proteomes" id="UP000481861">
    <property type="component" value="Unassembled WGS sequence"/>
</dbReference>
<feature type="region of interest" description="Disordered" evidence="5">
    <location>
        <begin position="214"/>
        <end position="255"/>
    </location>
</feature>
<dbReference type="Gene3D" id="3.30.40.10">
    <property type="entry name" value="Zinc/RING finger domain, C3HC4 (zinc finger)"/>
    <property type="match status" value="1"/>
</dbReference>
<keyword evidence="2 4" id="KW-0863">Zinc-finger</keyword>
<sequence>MPPEQHPPSYLPTPTHFRQPTNIFEVLRRGLQNVRLTDPTCSICYETLDPFHGQDGEGVVQIRRCSHAFHWQCLRPWRVLGNTTCPNCRVEIFTPEAHEYRTSVFDLNRSLTEDVLARLQRETQAMSENIRLMGLGDPPNIFGRYLDGTAVTNQMPTRAPAWNATQETEQQEVEATHVDRDVESTTSLLAGSARPTASTPETLAATLASRFETRPGTAREFGGRQTQSAHDEDFNTPRRVPNTPAPPPQWDYRRSPFKSPMHEEMSLRMSWANGTPRGFNADFVMDPEYLAFRRNQQNPSRFADADVIARQGLYHSPAAAAASRRRILGGNIDTARTPTSQPSRLLTMQSTSQLPDRHSQPIPRERPEGTQGAQANHGRYEQQNPATATVTPPTAEQPALSETFWDFYRDEESPTIRRVRRQSSTVSLDQLLEQFGLAEGEVDERTCHNE</sequence>
<evidence type="ECO:0000259" key="6">
    <source>
        <dbReference type="PROSITE" id="PS50089"/>
    </source>
</evidence>
<name>A0A7C8M907_9PLEO</name>
<feature type="compositionally biased region" description="Basic and acidic residues" evidence="5">
    <location>
        <begin position="355"/>
        <end position="368"/>
    </location>
</feature>
<protein>
    <recommendedName>
        <fullName evidence="6">RING-type domain-containing protein</fullName>
    </recommendedName>
</protein>
<feature type="compositionally biased region" description="Polar residues" evidence="5">
    <location>
        <begin position="334"/>
        <end position="354"/>
    </location>
</feature>
<dbReference type="Pfam" id="PF13639">
    <property type="entry name" value="zf-RING_2"/>
    <property type="match status" value="1"/>
</dbReference>
<evidence type="ECO:0000256" key="1">
    <source>
        <dbReference type="ARBA" id="ARBA00022723"/>
    </source>
</evidence>
<proteinExistence type="predicted"/>
<dbReference type="SUPFAM" id="SSF57850">
    <property type="entry name" value="RING/U-box"/>
    <property type="match status" value="1"/>
</dbReference>
<evidence type="ECO:0000256" key="4">
    <source>
        <dbReference type="PROSITE-ProRule" id="PRU00175"/>
    </source>
</evidence>
<accession>A0A7C8M907</accession>
<dbReference type="SMART" id="SM00184">
    <property type="entry name" value="RING"/>
    <property type="match status" value="1"/>
</dbReference>
<dbReference type="InterPro" id="IPR001841">
    <property type="entry name" value="Znf_RING"/>
</dbReference>
<dbReference type="PANTHER" id="PTHR45969:SF69">
    <property type="entry name" value="FINGER DOMAIN PROTEIN, PUTATIVE (AFU_ORTHOLOGUE AFUA_3G12190)-RELATED"/>
    <property type="match status" value="1"/>
</dbReference>
<evidence type="ECO:0000313" key="8">
    <source>
        <dbReference type="Proteomes" id="UP000481861"/>
    </source>
</evidence>
<keyword evidence="3" id="KW-0862">Zinc</keyword>
<evidence type="ECO:0000313" key="7">
    <source>
        <dbReference type="EMBL" id="KAF2874120.1"/>
    </source>
</evidence>
<keyword evidence="1" id="KW-0479">Metal-binding</keyword>
<dbReference type="GO" id="GO:0016567">
    <property type="term" value="P:protein ubiquitination"/>
    <property type="evidence" value="ECO:0007669"/>
    <property type="project" value="TreeGrafter"/>
</dbReference>
<organism evidence="7 8">
    <name type="scientific">Massariosphaeria phaeospora</name>
    <dbReference type="NCBI Taxonomy" id="100035"/>
    <lineage>
        <taxon>Eukaryota</taxon>
        <taxon>Fungi</taxon>
        <taxon>Dikarya</taxon>
        <taxon>Ascomycota</taxon>
        <taxon>Pezizomycotina</taxon>
        <taxon>Dothideomycetes</taxon>
        <taxon>Pleosporomycetidae</taxon>
        <taxon>Pleosporales</taxon>
        <taxon>Pleosporales incertae sedis</taxon>
        <taxon>Massariosphaeria</taxon>
    </lineage>
</organism>
<comment type="caution">
    <text evidence="7">The sequence shown here is derived from an EMBL/GenBank/DDBJ whole genome shotgun (WGS) entry which is preliminary data.</text>
</comment>
<dbReference type="InterPro" id="IPR013083">
    <property type="entry name" value="Znf_RING/FYVE/PHD"/>
</dbReference>
<feature type="compositionally biased region" description="Low complexity" evidence="5">
    <location>
        <begin position="385"/>
        <end position="397"/>
    </location>
</feature>
<feature type="domain" description="RING-type" evidence="6">
    <location>
        <begin position="41"/>
        <end position="89"/>
    </location>
</feature>
<dbReference type="PROSITE" id="PS50089">
    <property type="entry name" value="ZF_RING_2"/>
    <property type="match status" value="1"/>
</dbReference>